<evidence type="ECO:0000259" key="6">
    <source>
        <dbReference type="SMART" id="SM00014"/>
    </source>
</evidence>
<gene>
    <name evidence="7" type="ORF">KL940_001626</name>
</gene>
<name>A0ABQ7S1K8_PICAN</name>
<feature type="transmembrane region" description="Helical" evidence="5">
    <location>
        <begin position="313"/>
        <end position="333"/>
    </location>
</feature>
<dbReference type="EMBL" id="JAHLVD010000003">
    <property type="protein sequence ID" value="KAG7851049.1"/>
    <property type="molecule type" value="Genomic_DNA"/>
</dbReference>
<evidence type="ECO:0000256" key="3">
    <source>
        <dbReference type="ARBA" id="ARBA00022989"/>
    </source>
</evidence>
<evidence type="ECO:0000256" key="4">
    <source>
        <dbReference type="ARBA" id="ARBA00023136"/>
    </source>
</evidence>
<dbReference type="PANTHER" id="PTHR31310">
    <property type="match status" value="1"/>
</dbReference>
<dbReference type="Pfam" id="PF14378">
    <property type="entry name" value="PAP2_3"/>
    <property type="match status" value="1"/>
</dbReference>
<evidence type="ECO:0000256" key="5">
    <source>
        <dbReference type="SAM" id="Phobius"/>
    </source>
</evidence>
<evidence type="ECO:0000313" key="8">
    <source>
        <dbReference type="Proteomes" id="UP001197328"/>
    </source>
</evidence>
<dbReference type="CDD" id="cd03386">
    <property type="entry name" value="PAP2_Aur1_like"/>
    <property type="match status" value="1"/>
</dbReference>
<keyword evidence="2 5" id="KW-0812">Transmembrane</keyword>
<comment type="subcellular location">
    <subcellularLocation>
        <location evidence="1">Membrane</location>
        <topology evidence="1">Multi-pass membrane protein</topology>
    </subcellularLocation>
</comment>
<dbReference type="InterPro" id="IPR026841">
    <property type="entry name" value="Aur1/Ipt1"/>
</dbReference>
<feature type="transmembrane region" description="Helical" evidence="5">
    <location>
        <begin position="243"/>
        <end position="264"/>
    </location>
</feature>
<organism evidence="7 8">
    <name type="scientific">Pichia angusta</name>
    <name type="common">Yeast</name>
    <name type="synonym">Hansenula polymorpha</name>
    <dbReference type="NCBI Taxonomy" id="870730"/>
    <lineage>
        <taxon>Eukaryota</taxon>
        <taxon>Fungi</taxon>
        <taxon>Dikarya</taxon>
        <taxon>Ascomycota</taxon>
        <taxon>Saccharomycotina</taxon>
        <taxon>Pichiomycetes</taxon>
        <taxon>Pichiales</taxon>
        <taxon>Pichiaceae</taxon>
        <taxon>Ogataea</taxon>
    </lineage>
</organism>
<keyword evidence="8" id="KW-1185">Reference proteome</keyword>
<reference evidence="7 8" key="1">
    <citation type="journal article" date="2021" name="G3 (Bethesda)">
        <title>Genomic diversity, chromosomal rearrangements, and interspecies hybridization in the ogataea polymorpha species complex.</title>
        <authorList>
            <person name="Hanson S.J."/>
            <person name="Cinneide E.O."/>
            <person name="Salzberg L.I."/>
            <person name="Wolfe K.H."/>
            <person name="McGowan J."/>
            <person name="Fitzpatrick D.A."/>
            <person name="Matlin K."/>
        </authorList>
    </citation>
    <scope>NUCLEOTIDE SEQUENCE [LARGE SCALE GENOMIC DNA]</scope>
    <source>
        <strain evidence="7">51-138</strain>
    </source>
</reference>
<proteinExistence type="predicted"/>
<comment type="caution">
    <text evidence="7">The sequence shown here is derived from an EMBL/GenBank/DDBJ whole genome shotgun (WGS) entry which is preliminary data.</text>
</comment>
<feature type="transmembrane region" description="Helical" evidence="5">
    <location>
        <begin position="217"/>
        <end position="236"/>
    </location>
</feature>
<dbReference type="InterPro" id="IPR052185">
    <property type="entry name" value="IPC_Synthase-Related"/>
</dbReference>
<feature type="transmembrane region" description="Helical" evidence="5">
    <location>
        <begin position="340"/>
        <end position="356"/>
    </location>
</feature>
<keyword evidence="3 5" id="KW-1133">Transmembrane helix</keyword>
<protein>
    <recommendedName>
        <fullName evidence="6">Phosphatidic acid phosphatase type 2/haloperoxidase domain-containing protein</fullName>
    </recommendedName>
</protein>
<dbReference type="Gene3D" id="1.20.144.10">
    <property type="entry name" value="Phosphatidic acid phosphatase type 2/haloperoxidase"/>
    <property type="match status" value="1"/>
</dbReference>
<accession>A0ABQ7S1K8</accession>
<feature type="transmembrane region" description="Helical" evidence="5">
    <location>
        <begin position="176"/>
        <end position="197"/>
    </location>
</feature>
<feature type="domain" description="Phosphatidic acid phosphatase type 2/haloperoxidase" evidence="6">
    <location>
        <begin position="243"/>
        <end position="383"/>
    </location>
</feature>
<sequence>MSSVSLILRLPLLLFQLARHMLSQALNKRSFFGLLLNFALNFSPVFIWLLMFKNAGIVPNEIRPTIHVKLAMSLDSFVFDVHRLSAWLSFLLILTCSYLLWSYFYQVPRRARFESSQEVHELVIPTKNDEENQFVNNVEMTHLSQTGTISVGSSGSSGSSASSTDLPLSSSAQPTYLPVSCIYSAPVLILALCWPILNIDHALIYPQTTARDLLAWFSYVLLHFFAPLFTAIYLYVFQAPGAIKWFSFALGTQNIAGVITHMLFPNAPPWFIFLYGEDAAANYDMPGYAAGLTRVDVALGTHLNSDGFHKSPIVFGAIPSLHSAMAVQCTLFVAFYTRWWFPKAGMFAFVILQWWATMYLDHHWRLDLIIGLAYAIISFTIYKRRLEIVEHNFVKARLRGDFEAGSSYGMRVFRNHWLKRLFDPYF</sequence>
<keyword evidence="4 5" id="KW-0472">Membrane</keyword>
<dbReference type="PANTHER" id="PTHR31310:SF8">
    <property type="entry name" value="INOSITOLPHOSPHOTRANSFERASE 1"/>
    <property type="match status" value="1"/>
</dbReference>
<evidence type="ECO:0000256" key="2">
    <source>
        <dbReference type="ARBA" id="ARBA00022692"/>
    </source>
</evidence>
<feature type="transmembrane region" description="Helical" evidence="5">
    <location>
        <begin position="362"/>
        <end position="382"/>
    </location>
</feature>
<feature type="transmembrane region" description="Helical" evidence="5">
    <location>
        <begin position="34"/>
        <end position="51"/>
    </location>
</feature>
<dbReference type="InterPro" id="IPR000326">
    <property type="entry name" value="PAP2/HPO"/>
</dbReference>
<dbReference type="Proteomes" id="UP001197328">
    <property type="component" value="Unassembled WGS sequence"/>
</dbReference>
<evidence type="ECO:0000256" key="1">
    <source>
        <dbReference type="ARBA" id="ARBA00004141"/>
    </source>
</evidence>
<feature type="transmembrane region" description="Helical" evidence="5">
    <location>
        <begin position="84"/>
        <end position="105"/>
    </location>
</feature>
<evidence type="ECO:0000313" key="7">
    <source>
        <dbReference type="EMBL" id="KAG7851049.1"/>
    </source>
</evidence>
<dbReference type="SMART" id="SM00014">
    <property type="entry name" value="acidPPc"/>
    <property type="match status" value="1"/>
</dbReference>